<dbReference type="SUPFAM" id="SSF81321">
    <property type="entry name" value="Family A G protein-coupled receptor-like"/>
    <property type="match status" value="1"/>
</dbReference>
<protein>
    <submittedName>
        <fullName evidence="1">Mariner Mos1 transposase</fullName>
    </submittedName>
</protein>
<proteinExistence type="predicted"/>
<reference evidence="1 2" key="1">
    <citation type="journal article" date="2021" name="Elife">
        <title>Chloroplast acquisition without the gene transfer in kleptoplastic sea slugs, Plakobranchus ocellatus.</title>
        <authorList>
            <person name="Maeda T."/>
            <person name="Takahashi S."/>
            <person name="Yoshida T."/>
            <person name="Shimamura S."/>
            <person name="Takaki Y."/>
            <person name="Nagai Y."/>
            <person name="Toyoda A."/>
            <person name="Suzuki Y."/>
            <person name="Arimoto A."/>
            <person name="Ishii H."/>
            <person name="Satoh N."/>
            <person name="Nishiyama T."/>
            <person name="Hasebe M."/>
            <person name="Maruyama T."/>
            <person name="Minagawa J."/>
            <person name="Obokata J."/>
            <person name="Shigenobu S."/>
        </authorList>
    </citation>
    <scope>NUCLEOTIDE SEQUENCE [LARGE SCALE GENOMIC DNA]</scope>
</reference>
<comment type="caution">
    <text evidence="1">The sequence shown here is derived from an EMBL/GenBank/DDBJ whole genome shotgun (WGS) entry which is preliminary data.</text>
</comment>
<gene>
    <name evidence="1" type="ORF">ElyMa_004223100</name>
</gene>
<name>A0AAV4GSU1_9GAST</name>
<dbReference type="AlphaFoldDB" id="A0AAV4GSU1"/>
<dbReference type="InterPro" id="IPR036397">
    <property type="entry name" value="RNaseH_sf"/>
</dbReference>
<dbReference type="PANTHER" id="PTHR46060">
    <property type="entry name" value="MARINER MOS1 TRANSPOSASE-LIKE PROTEIN"/>
    <property type="match status" value="1"/>
</dbReference>
<dbReference type="GO" id="GO:0003676">
    <property type="term" value="F:nucleic acid binding"/>
    <property type="evidence" value="ECO:0007669"/>
    <property type="project" value="InterPro"/>
</dbReference>
<organism evidence="1 2">
    <name type="scientific">Elysia marginata</name>
    <dbReference type="NCBI Taxonomy" id="1093978"/>
    <lineage>
        <taxon>Eukaryota</taxon>
        <taxon>Metazoa</taxon>
        <taxon>Spiralia</taxon>
        <taxon>Lophotrochozoa</taxon>
        <taxon>Mollusca</taxon>
        <taxon>Gastropoda</taxon>
        <taxon>Heterobranchia</taxon>
        <taxon>Euthyneura</taxon>
        <taxon>Panpulmonata</taxon>
        <taxon>Sacoglossa</taxon>
        <taxon>Placobranchoidea</taxon>
        <taxon>Plakobranchidae</taxon>
        <taxon>Elysia</taxon>
    </lineage>
</organism>
<evidence type="ECO:0000313" key="2">
    <source>
        <dbReference type="Proteomes" id="UP000762676"/>
    </source>
</evidence>
<dbReference type="Gene3D" id="3.30.420.10">
    <property type="entry name" value="Ribonuclease H-like superfamily/Ribonuclease H"/>
    <property type="match status" value="1"/>
</dbReference>
<accession>A0AAV4GSU1</accession>
<dbReference type="PANTHER" id="PTHR46060:SF1">
    <property type="entry name" value="MARINER MOS1 TRANSPOSASE-LIKE PROTEIN"/>
    <property type="match status" value="1"/>
</dbReference>
<evidence type="ECO:0000313" key="1">
    <source>
        <dbReference type="EMBL" id="GFR87425.1"/>
    </source>
</evidence>
<dbReference type="Gene3D" id="1.10.1220.70">
    <property type="match status" value="1"/>
</dbReference>
<feature type="non-terminal residue" evidence="1">
    <location>
        <position position="200"/>
    </location>
</feature>
<keyword evidence="2" id="KW-1185">Reference proteome</keyword>
<dbReference type="InterPro" id="IPR001888">
    <property type="entry name" value="Transposase_1"/>
</dbReference>
<dbReference type="Pfam" id="PF01359">
    <property type="entry name" value="Transposase_1"/>
    <property type="match status" value="1"/>
</dbReference>
<dbReference type="Proteomes" id="UP000762676">
    <property type="component" value="Unassembled WGS sequence"/>
</dbReference>
<sequence length="200" mass="23747">MTVFWDCDGLVRIEFLKQGSTVNSDRYIETLRKLRARLTRVRPGKNVILHHDNARPHTSRQIQDAMKSLRFYETLPHPSYSPDLAPSDFYLFPKLKEHIKGKHIEDDEAVQEDVRRWFRGKPHEFFADGMRKLIWRWRACVLTLWLAFEEPRRVERLGFEAFLNLLSLCRIVTYINSAGNPIIYAWMSPRFRRAFLSALP</sequence>
<dbReference type="EMBL" id="BMAT01008539">
    <property type="protein sequence ID" value="GFR87425.1"/>
    <property type="molecule type" value="Genomic_DNA"/>
</dbReference>
<dbReference type="InterPro" id="IPR052709">
    <property type="entry name" value="Transposase-MT_Hybrid"/>
</dbReference>